<feature type="binding site" evidence="14">
    <location>
        <position position="48"/>
    </location>
    <ligand>
        <name>FAD</name>
        <dbReference type="ChEBI" id="CHEBI:57692"/>
    </ligand>
</feature>
<feature type="domain" description="Pyridine nucleotide-disulphide oxidoreductase dimerisation" evidence="17">
    <location>
        <begin position="331"/>
        <end position="438"/>
    </location>
</feature>
<keyword evidence="14" id="KW-0547">Nucleotide-binding</keyword>
<evidence type="ECO:0000256" key="10">
    <source>
        <dbReference type="ARBA" id="ARBA00023157"/>
    </source>
</evidence>
<comment type="similarity">
    <text evidence="2 16">Belongs to the class-I pyridine nucleotide-disulfide oxidoreductase family.</text>
</comment>
<dbReference type="InterPro" id="IPR016156">
    <property type="entry name" value="FAD/NAD-linked_Rdtase_dimer_sf"/>
</dbReference>
<dbReference type="RefSeq" id="WP_002671052.1">
    <property type="nucleotide sequence ID" value="NZ_CM001795.1"/>
</dbReference>
<keyword evidence="7 14" id="KW-0274">FAD</keyword>
<dbReference type="PROSITE" id="PS00076">
    <property type="entry name" value="PYRIDINE_REDOX_1"/>
    <property type="match status" value="1"/>
</dbReference>
<protein>
    <recommendedName>
        <fullName evidence="4 16">Dihydrolipoyl dehydrogenase</fullName>
        <ecNumber evidence="3 16">1.8.1.4</ecNumber>
    </recommendedName>
</protein>
<dbReference type="GO" id="GO:0004148">
    <property type="term" value="F:dihydrolipoyl dehydrogenase (NADH) activity"/>
    <property type="evidence" value="ECO:0007669"/>
    <property type="project" value="UniProtKB-EC"/>
</dbReference>
<reference evidence="19" key="1">
    <citation type="submission" date="2012-01" db="EMBL/GenBank/DDBJ databases">
        <title>The Genome Sequence of Treponema denticola H-22.</title>
        <authorList>
            <consortium name="The Broad Institute Genome Sequencing Platform"/>
            <person name="Earl A."/>
            <person name="Ward D."/>
            <person name="Feldgarden M."/>
            <person name="Gevers D."/>
            <person name="Blanton J.M."/>
            <person name="Fenno C.J."/>
            <person name="Baranova O.V."/>
            <person name="Mathney J."/>
            <person name="Dewhirst F.E."/>
            <person name="Izard J."/>
            <person name="Young S.K."/>
            <person name="Zeng Q."/>
            <person name="Gargeya S."/>
            <person name="Fitzgerald M."/>
            <person name="Haas B."/>
            <person name="Abouelleil A."/>
            <person name="Alvarado L."/>
            <person name="Arachchi H.M."/>
            <person name="Berlin A."/>
            <person name="Chapman S.B."/>
            <person name="Gearin G."/>
            <person name="Goldberg J."/>
            <person name="Griggs A."/>
            <person name="Gujja S."/>
            <person name="Hansen M."/>
            <person name="Heiman D."/>
            <person name="Howarth C."/>
            <person name="Larimer J."/>
            <person name="Lui A."/>
            <person name="MacDonald P.J.P."/>
            <person name="McCowen C."/>
            <person name="Montmayeur A."/>
            <person name="Murphy C."/>
            <person name="Neiman D."/>
            <person name="Pearson M."/>
            <person name="Priest M."/>
            <person name="Roberts A."/>
            <person name="Saif S."/>
            <person name="Shea T."/>
            <person name="Sisk P."/>
            <person name="Stolte C."/>
            <person name="Sykes S."/>
            <person name="Wortman J."/>
            <person name="Nusbaum C."/>
            <person name="Birren B."/>
        </authorList>
    </citation>
    <scope>NUCLEOTIDE SEQUENCE [LARGE SCALE GENOMIC DNA]</scope>
    <source>
        <strain evidence="19">H-22</strain>
    </source>
</reference>
<dbReference type="GO" id="GO:0005737">
    <property type="term" value="C:cytoplasm"/>
    <property type="evidence" value="ECO:0007669"/>
    <property type="project" value="UniProtKB-SubCell"/>
</dbReference>
<dbReference type="SUPFAM" id="SSF55424">
    <property type="entry name" value="FAD/NAD-linked reductases, dimerisation (C-terminal) domain"/>
    <property type="match status" value="1"/>
</dbReference>
<feature type="binding site" evidence="14">
    <location>
        <position position="296"/>
    </location>
    <ligand>
        <name>FAD</name>
        <dbReference type="ChEBI" id="CHEBI:57692"/>
    </ligand>
</feature>
<dbReference type="InterPro" id="IPR036188">
    <property type="entry name" value="FAD/NAD-bd_sf"/>
</dbReference>
<comment type="catalytic activity">
    <reaction evidence="12 16">
        <text>N(6)-[(R)-dihydrolipoyl]-L-lysyl-[protein] + NAD(+) = N(6)-[(R)-lipoyl]-L-lysyl-[protein] + NADH + H(+)</text>
        <dbReference type="Rhea" id="RHEA:15045"/>
        <dbReference type="Rhea" id="RHEA-COMP:10474"/>
        <dbReference type="Rhea" id="RHEA-COMP:10475"/>
        <dbReference type="ChEBI" id="CHEBI:15378"/>
        <dbReference type="ChEBI" id="CHEBI:57540"/>
        <dbReference type="ChEBI" id="CHEBI:57945"/>
        <dbReference type="ChEBI" id="CHEBI:83099"/>
        <dbReference type="ChEBI" id="CHEBI:83100"/>
        <dbReference type="EC" id="1.8.1.4"/>
    </reaction>
</comment>
<sequence>MYDLIVLGGGPGGYVAAIKAGRAGLKTALIEKNRLGGTCLNKGCIPTKYLLHTAEVFGSFAENDLGLSGENLKYDIKAIYEKKNAVVDKLVGGIEKLIENAGVDFYNGEGKITSKSSVSVNGKELEFKNLIIATGSSVFAPPIAGIETAMTSDDILGKEPVDFKSVIIIGGGVIGIEFATVYANLGKEVTIVELEKTILPPFDRDIAMQQALVLKKRGVKIINGAMVTKIEKTGCTFTLKEKEESITADAVIVCIGRIAEIKDIGLDSAGIEYDKRGIITDACMKTNVEGIYAIGDAVKGNVMLAHNAENQGHLVVENIVNNTKHEKQDVIPSCVYSTPEIAGVGLSEKEAEAKGITVKIGKVPMGSNGKSVLSGLDVGFIKVLFNEEDRIVGCQMMCDSATDMIGAIGTLVTNKAKRENILKSMYPHPTVVEAFYEAVEDVEKAATHMIYKK</sequence>
<dbReference type="EMBL" id="AGDV01000001">
    <property type="protein sequence ID" value="EMB36211.1"/>
    <property type="molecule type" value="Genomic_DNA"/>
</dbReference>
<dbReference type="Gene3D" id="3.50.50.60">
    <property type="entry name" value="FAD/NAD(P)-binding domain"/>
    <property type="match status" value="2"/>
</dbReference>
<accession>A0A0E2E831</accession>
<organism evidence="19">
    <name type="scientific">Treponema denticola H-22</name>
    <dbReference type="NCBI Taxonomy" id="999432"/>
    <lineage>
        <taxon>Bacteria</taxon>
        <taxon>Pseudomonadati</taxon>
        <taxon>Spirochaetota</taxon>
        <taxon>Spirochaetia</taxon>
        <taxon>Spirochaetales</taxon>
        <taxon>Treponemataceae</taxon>
        <taxon>Treponema</taxon>
    </lineage>
</organism>
<dbReference type="PRINTS" id="PR00368">
    <property type="entry name" value="FADPNR"/>
</dbReference>
<feature type="disulfide bond" description="Redox-active" evidence="15">
    <location>
        <begin position="39"/>
        <end position="44"/>
    </location>
</feature>
<dbReference type="InterPro" id="IPR012999">
    <property type="entry name" value="Pyr_OxRdtase_I_AS"/>
</dbReference>
<proteinExistence type="inferred from homology"/>
<evidence type="ECO:0000259" key="17">
    <source>
        <dbReference type="Pfam" id="PF02852"/>
    </source>
</evidence>
<dbReference type="PANTHER" id="PTHR22912:SF217">
    <property type="entry name" value="DIHYDROLIPOYL DEHYDROGENASE"/>
    <property type="match status" value="1"/>
</dbReference>
<evidence type="ECO:0000256" key="13">
    <source>
        <dbReference type="PIRSR" id="PIRSR000350-2"/>
    </source>
</evidence>
<dbReference type="FunFam" id="3.30.390.30:FF:000001">
    <property type="entry name" value="Dihydrolipoyl dehydrogenase"/>
    <property type="match status" value="1"/>
</dbReference>
<evidence type="ECO:0000256" key="12">
    <source>
        <dbReference type="ARBA" id="ARBA00049187"/>
    </source>
</evidence>
<feature type="binding site" evidence="14">
    <location>
        <position position="110"/>
    </location>
    <ligand>
        <name>FAD</name>
        <dbReference type="ChEBI" id="CHEBI:57692"/>
    </ligand>
</feature>
<keyword evidence="11 16" id="KW-0676">Redox-active center</keyword>
<feature type="binding site" evidence="14">
    <location>
        <begin position="170"/>
        <end position="177"/>
    </location>
    <ligand>
        <name>NAD(+)</name>
        <dbReference type="ChEBI" id="CHEBI:57540"/>
    </ligand>
</feature>
<keyword evidence="6 16" id="KW-0285">Flavoprotein</keyword>
<evidence type="ECO:0000256" key="16">
    <source>
        <dbReference type="RuleBase" id="RU003692"/>
    </source>
</evidence>
<dbReference type="InterPro" id="IPR004099">
    <property type="entry name" value="Pyr_nucl-diS_OxRdtase_dimer"/>
</dbReference>
<evidence type="ECO:0000313" key="19">
    <source>
        <dbReference type="EMBL" id="EMB36211.1"/>
    </source>
</evidence>
<evidence type="ECO:0000256" key="5">
    <source>
        <dbReference type="ARBA" id="ARBA00022490"/>
    </source>
</evidence>
<dbReference type="Pfam" id="PF02852">
    <property type="entry name" value="Pyr_redox_dim"/>
    <property type="match status" value="1"/>
</dbReference>
<evidence type="ECO:0000256" key="1">
    <source>
        <dbReference type="ARBA" id="ARBA00004496"/>
    </source>
</evidence>
<dbReference type="InterPro" id="IPR050151">
    <property type="entry name" value="Class-I_Pyr_Nuc-Dis_Oxidored"/>
</dbReference>
<evidence type="ECO:0000256" key="14">
    <source>
        <dbReference type="PIRSR" id="PIRSR000350-3"/>
    </source>
</evidence>
<dbReference type="Gene3D" id="3.30.390.30">
    <property type="match status" value="1"/>
</dbReference>
<keyword evidence="8 16" id="KW-0560">Oxidoreductase</keyword>
<comment type="miscellaneous">
    <text evidence="16">The active site is a redox-active disulfide bond.</text>
</comment>
<evidence type="ECO:0000259" key="18">
    <source>
        <dbReference type="Pfam" id="PF07992"/>
    </source>
</evidence>
<evidence type="ECO:0000256" key="15">
    <source>
        <dbReference type="PIRSR" id="PIRSR000350-4"/>
    </source>
</evidence>
<gene>
    <name evidence="19" type="ORF">HMPREF9726_00403</name>
</gene>
<evidence type="ECO:0000256" key="11">
    <source>
        <dbReference type="ARBA" id="ARBA00023284"/>
    </source>
</evidence>
<dbReference type="InterPro" id="IPR001100">
    <property type="entry name" value="Pyr_nuc-diS_OxRdtase"/>
</dbReference>
<keyword evidence="9 14" id="KW-0520">NAD</keyword>
<feature type="binding site" evidence="14">
    <location>
        <begin position="134"/>
        <end position="136"/>
    </location>
    <ligand>
        <name>FAD</name>
        <dbReference type="ChEBI" id="CHEBI:57692"/>
    </ligand>
</feature>
<dbReference type="EC" id="1.8.1.4" evidence="3 16"/>
<keyword evidence="10" id="KW-1015">Disulfide bond</keyword>
<feature type="binding site" evidence="14">
    <location>
        <position position="256"/>
    </location>
    <ligand>
        <name>NAD(+)</name>
        <dbReference type="ChEBI" id="CHEBI:57540"/>
    </ligand>
</feature>
<evidence type="ECO:0000256" key="2">
    <source>
        <dbReference type="ARBA" id="ARBA00007532"/>
    </source>
</evidence>
<dbReference type="InterPro" id="IPR006258">
    <property type="entry name" value="Lipoamide_DH"/>
</dbReference>
<evidence type="ECO:0000256" key="4">
    <source>
        <dbReference type="ARBA" id="ARBA00016961"/>
    </source>
</evidence>
<evidence type="ECO:0000256" key="7">
    <source>
        <dbReference type="ARBA" id="ARBA00022827"/>
    </source>
</evidence>
<name>A0A0E2E831_TREDN</name>
<dbReference type="Pfam" id="PF07992">
    <property type="entry name" value="Pyr_redox_2"/>
    <property type="match status" value="1"/>
</dbReference>
<dbReference type="PANTHER" id="PTHR22912">
    <property type="entry name" value="DISULFIDE OXIDOREDUCTASE"/>
    <property type="match status" value="1"/>
</dbReference>
<keyword evidence="5" id="KW-0963">Cytoplasm</keyword>
<feature type="binding site" evidence="14">
    <location>
        <begin position="303"/>
        <end position="306"/>
    </location>
    <ligand>
        <name>FAD</name>
        <dbReference type="ChEBI" id="CHEBI:57692"/>
    </ligand>
</feature>
<comment type="subcellular location">
    <subcellularLocation>
        <location evidence="1">Cytoplasm</location>
    </subcellularLocation>
</comment>
<evidence type="ECO:0000256" key="6">
    <source>
        <dbReference type="ARBA" id="ARBA00022630"/>
    </source>
</evidence>
<feature type="active site" description="Proton acceptor" evidence="13">
    <location>
        <position position="428"/>
    </location>
</feature>
<dbReference type="PIRSF" id="PIRSF000350">
    <property type="entry name" value="Mercury_reductase_MerA"/>
    <property type="match status" value="1"/>
</dbReference>
<dbReference type="GO" id="GO:0050660">
    <property type="term" value="F:flavin adenine dinucleotide binding"/>
    <property type="evidence" value="ECO:0007669"/>
    <property type="project" value="InterPro"/>
</dbReference>
<evidence type="ECO:0000256" key="3">
    <source>
        <dbReference type="ARBA" id="ARBA00012608"/>
    </source>
</evidence>
<evidence type="ECO:0000256" key="9">
    <source>
        <dbReference type="ARBA" id="ARBA00023027"/>
    </source>
</evidence>
<dbReference type="NCBIfam" id="TIGR01350">
    <property type="entry name" value="lipoamide_DH"/>
    <property type="match status" value="1"/>
</dbReference>
<feature type="binding site" evidence="14">
    <location>
        <position position="193"/>
    </location>
    <ligand>
        <name>NAD(+)</name>
        <dbReference type="ChEBI" id="CHEBI:57540"/>
    </ligand>
</feature>
<dbReference type="Proteomes" id="UP000011705">
    <property type="component" value="Chromosome"/>
</dbReference>
<dbReference type="InterPro" id="IPR023753">
    <property type="entry name" value="FAD/NAD-binding_dom"/>
</dbReference>
<dbReference type="AlphaFoldDB" id="A0A0E2E831"/>
<dbReference type="HOGENOM" id="CLU_016755_0_3_12"/>
<dbReference type="GO" id="GO:0006103">
    <property type="term" value="P:2-oxoglutarate metabolic process"/>
    <property type="evidence" value="ECO:0007669"/>
    <property type="project" value="TreeGrafter"/>
</dbReference>
<comment type="caution">
    <text evidence="19">The sequence shown here is derived from an EMBL/GenBank/DDBJ whole genome shotgun (WGS) entry which is preliminary data.</text>
</comment>
<dbReference type="PRINTS" id="PR00411">
    <property type="entry name" value="PNDRDTASEI"/>
</dbReference>
<dbReference type="SUPFAM" id="SSF51905">
    <property type="entry name" value="FAD/NAD(P)-binding domain"/>
    <property type="match status" value="1"/>
</dbReference>
<dbReference type="PATRIC" id="fig|999432.5.peg.418"/>
<evidence type="ECO:0000256" key="8">
    <source>
        <dbReference type="ARBA" id="ARBA00023002"/>
    </source>
</evidence>
<feature type="domain" description="FAD/NAD(P)-binding" evidence="18">
    <location>
        <begin position="2"/>
        <end position="312"/>
    </location>
</feature>
<comment type="cofactor">
    <cofactor evidence="14 16">
        <name>FAD</name>
        <dbReference type="ChEBI" id="CHEBI:57692"/>
    </cofactor>
    <text evidence="14 16">Binds 1 FAD per subunit.</text>
</comment>